<protein>
    <recommendedName>
        <fullName evidence="3">DUF1513 domain-containing protein</fullName>
    </recommendedName>
</protein>
<dbReference type="Proteomes" id="UP000182466">
    <property type="component" value="Unassembled WGS sequence"/>
</dbReference>
<dbReference type="RefSeq" id="WP_027262737.1">
    <property type="nucleotide sequence ID" value="NZ_FPAW01000013.1"/>
</dbReference>
<reference evidence="1 2" key="1">
    <citation type="submission" date="2016-10" db="EMBL/GenBank/DDBJ databases">
        <authorList>
            <person name="de Groot N.N."/>
        </authorList>
    </citation>
    <scope>NUCLEOTIDE SEQUENCE [LARGE SCALE GENOMIC DNA]</scope>
    <source>
        <strain evidence="1 2">CGMCC 1.10959</strain>
    </source>
</reference>
<dbReference type="OrthoDB" id="5624218at2"/>
<proteinExistence type="predicted"/>
<dbReference type="InterPro" id="IPR011044">
    <property type="entry name" value="Quino_amine_DH_bsu"/>
</dbReference>
<dbReference type="InterPro" id="IPR006311">
    <property type="entry name" value="TAT_signal"/>
</dbReference>
<dbReference type="Gene3D" id="2.130.10.10">
    <property type="entry name" value="YVTN repeat-like/Quinoprotein amine dehydrogenase"/>
    <property type="match status" value="1"/>
</dbReference>
<dbReference type="AlphaFoldDB" id="A0A1I7BYK8"/>
<dbReference type="SUPFAM" id="SSF50969">
    <property type="entry name" value="YVTN repeat-like/Quinoprotein amine dehydrogenase"/>
    <property type="match status" value="1"/>
</dbReference>
<dbReference type="eggNOG" id="COG3490">
    <property type="taxonomic scope" value="Bacteria"/>
</dbReference>
<dbReference type="STRING" id="999627.SAMN05216236_11315"/>
<keyword evidence="2" id="KW-1185">Reference proteome</keyword>
<dbReference type="PROSITE" id="PS51318">
    <property type="entry name" value="TAT"/>
    <property type="match status" value="1"/>
</dbReference>
<dbReference type="InterPro" id="IPR015943">
    <property type="entry name" value="WD40/YVTN_repeat-like_dom_sf"/>
</dbReference>
<dbReference type="EMBL" id="FPAW01000013">
    <property type="protein sequence ID" value="SFT92247.1"/>
    <property type="molecule type" value="Genomic_DNA"/>
</dbReference>
<organism evidence="1 2">
    <name type="scientific">Sedimentitalea nanhaiensis</name>
    <dbReference type="NCBI Taxonomy" id="999627"/>
    <lineage>
        <taxon>Bacteria</taxon>
        <taxon>Pseudomonadati</taxon>
        <taxon>Pseudomonadota</taxon>
        <taxon>Alphaproteobacteria</taxon>
        <taxon>Rhodobacterales</taxon>
        <taxon>Paracoccaceae</taxon>
        <taxon>Sedimentitalea</taxon>
    </lineage>
</organism>
<evidence type="ECO:0000313" key="1">
    <source>
        <dbReference type="EMBL" id="SFT92247.1"/>
    </source>
</evidence>
<sequence>MLEPSKFKTGRRAFLSGLCAAGFVPATGWASVGSPRYLSAAREASGTYVIVGLGADLSELFRVVLPARGHAAAAHPDRAEAVAFARRPGVYALVIDCGSGAVLHRLNAPQGRHFYGHGAFSRDGSRLYTTENDFDMARGCIGVWDVSAEYRRLGEIDSGGVGPHEIRRMPGSDDLVVANGGIETHPDSGRAKLNLPTMRPNLTYLSSAGAVLEQVELPELRRNSIRHLAARHDGLVGFAMQWQGDATVHPPLLGLHRRGQNARLLKAIPQVQRRLRGYGGSIAFGADKQVALTAPRGGLMAVFDTDTGKMVSLLDEPDICGVAGAEQGLIFTTGAGRLGVSGLRRKAVDLQFDNHLIALSADL</sequence>
<dbReference type="Pfam" id="PF07433">
    <property type="entry name" value="DUF1513"/>
    <property type="match status" value="1"/>
</dbReference>
<name>A0A1I7BYK8_9RHOB</name>
<dbReference type="InterPro" id="IPR008311">
    <property type="entry name" value="UCP028101"/>
</dbReference>
<evidence type="ECO:0008006" key="3">
    <source>
        <dbReference type="Google" id="ProtNLM"/>
    </source>
</evidence>
<gene>
    <name evidence="1" type="ORF">SAMN05216236_11315</name>
</gene>
<accession>A0A1I7BYK8</accession>
<evidence type="ECO:0000313" key="2">
    <source>
        <dbReference type="Proteomes" id="UP000182466"/>
    </source>
</evidence>
<dbReference type="PIRSF" id="PIRSF028101">
    <property type="entry name" value="UCP028101"/>
    <property type="match status" value="1"/>
</dbReference>